<sequence length="93" mass="11655">MHEFIPNRSRLELKQKFNREHRINPRRMDETLRHPVLLDGRLRQRVERFHAELANKRRNVLFVLFEDDKFNFFNFENSLLTFLKIFFRDFFSI</sequence>
<name>A0A6V7TSZ0_MELEN</name>
<dbReference type="InterPro" id="IPR039467">
    <property type="entry name" value="TFIIIB_B''_Myb"/>
</dbReference>
<evidence type="ECO:0000313" key="3">
    <source>
        <dbReference type="Proteomes" id="UP000580250"/>
    </source>
</evidence>
<comment type="caution">
    <text evidence="2">The sequence shown here is derived from an EMBL/GenBank/DDBJ whole genome shotgun (WGS) entry which is preliminary data.</text>
</comment>
<protein>
    <recommendedName>
        <fullName evidence="1">Transcription factor TFIIIB component B'' Myb domain-containing protein</fullName>
    </recommendedName>
</protein>
<proteinExistence type="predicted"/>
<dbReference type="EMBL" id="CAJEWN010000013">
    <property type="protein sequence ID" value="CAD2133641.1"/>
    <property type="molecule type" value="Genomic_DNA"/>
</dbReference>
<gene>
    <name evidence="2" type="ORF">MENT_LOCUS4110</name>
</gene>
<dbReference type="Pfam" id="PF15963">
    <property type="entry name" value="Myb_DNA-bind_7"/>
    <property type="match status" value="1"/>
</dbReference>
<evidence type="ECO:0000259" key="1">
    <source>
        <dbReference type="Pfam" id="PF15963"/>
    </source>
</evidence>
<organism evidence="2 3">
    <name type="scientific">Meloidogyne enterolobii</name>
    <name type="common">Root-knot nematode worm</name>
    <name type="synonym">Meloidogyne mayaguensis</name>
    <dbReference type="NCBI Taxonomy" id="390850"/>
    <lineage>
        <taxon>Eukaryota</taxon>
        <taxon>Metazoa</taxon>
        <taxon>Ecdysozoa</taxon>
        <taxon>Nematoda</taxon>
        <taxon>Chromadorea</taxon>
        <taxon>Rhabditida</taxon>
        <taxon>Tylenchina</taxon>
        <taxon>Tylenchomorpha</taxon>
        <taxon>Tylenchoidea</taxon>
        <taxon>Meloidogynidae</taxon>
        <taxon>Meloidogyninae</taxon>
        <taxon>Meloidogyne</taxon>
    </lineage>
</organism>
<dbReference type="OrthoDB" id="272624at2759"/>
<evidence type="ECO:0000313" key="2">
    <source>
        <dbReference type="EMBL" id="CAD2133641.1"/>
    </source>
</evidence>
<dbReference type="Proteomes" id="UP000580250">
    <property type="component" value="Unassembled WGS sequence"/>
</dbReference>
<reference evidence="2 3" key="1">
    <citation type="submission" date="2020-08" db="EMBL/GenBank/DDBJ databases">
        <authorList>
            <person name="Koutsovoulos G."/>
            <person name="Danchin GJ E."/>
        </authorList>
    </citation>
    <scope>NUCLEOTIDE SEQUENCE [LARGE SCALE GENOMIC DNA]</scope>
</reference>
<dbReference type="AlphaFoldDB" id="A0A6V7TSZ0"/>
<accession>A0A6V7TSZ0</accession>
<feature type="domain" description="Transcription factor TFIIIB component B'' Myb" evidence="1">
    <location>
        <begin position="1"/>
        <end position="44"/>
    </location>
</feature>